<feature type="region of interest" description="Disordered" evidence="1">
    <location>
        <begin position="166"/>
        <end position="187"/>
    </location>
</feature>
<dbReference type="AlphaFoldDB" id="A0A448XIB3"/>
<evidence type="ECO:0000256" key="1">
    <source>
        <dbReference type="SAM" id="MobiDB-lite"/>
    </source>
</evidence>
<dbReference type="Proteomes" id="UP000784294">
    <property type="component" value="Unassembled WGS sequence"/>
</dbReference>
<accession>A0A448XIB3</accession>
<feature type="region of interest" description="Disordered" evidence="1">
    <location>
        <begin position="1"/>
        <end position="55"/>
    </location>
</feature>
<proteinExistence type="predicted"/>
<feature type="compositionally biased region" description="Low complexity" evidence="1">
    <location>
        <begin position="172"/>
        <end position="187"/>
    </location>
</feature>
<protein>
    <submittedName>
        <fullName evidence="2">Uncharacterized protein</fullName>
    </submittedName>
</protein>
<evidence type="ECO:0000313" key="2">
    <source>
        <dbReference type="EMBL" id="VEL37315.1"/>
    </source>
</evidence>
<feature type="compositionally biased region" description="Polar residues" evidence="1">
    <location>
        <begin position="29"/>
        <end position="55"/>
    </location>
</feature>
<dbReference type="EMBL" id="CAAALY010254598">
    <property type="protein sequence ID" value="VEL37315.1"/>
    <property type="molecule type" value="Genomic_DNA"/>
</dbReference>
<comment type="caution">
    <text evidence="2">The sequence shown here is derived from an EMBL/GenBank/DDBJ whole genome shotgun (WGS) entry which is preliminary data.</text>
</comment>
<sequence length="187" mass="19731">MYNNPKWLFQRDDTQPVSARPLEPIGSRRQFTSTTGPAFSPDKSSTIPVSSSGASMTSLVATSGTALATMPVVKTLAPLPPSSTAEMHSSLVPVKSRAAVFADAGPTRKRPGQPSLERQQLISGALDECPIEVWKASSLCTAPTSSTAFNQVVEGNQIQPDLRAKRDFGTMLSTASNSSSLNTPPSP</sequence>
<keyword evidence="3" id="KW-1185">Reference proteome</keyword>
<evidence type="ECO:0000313" key="3">
    <source>
        <dbReference type="Proteomes" id="UP000784294"/>
    </source>
</evidence>
<organism evidence="2 3">
    <name type="scientific">Protopolystoma xenopodis</name>
    <dbReference type="NCBI Taxonomy" id="117903"/>
    <lineage>
        <taxon>Eukaryota</taxon>
        <taxon>Metazoa</taxon>
        <taxon>Spiralia</taxon>
        <taxon>Lophotrochozoa</taxon>
        <taxon>Platyhelminthes</taxon>
        <taxon>Monogenea</taxon>
        <taxon>Polyopisthocotylea</taxon>
        <taxon>Polystomatidea</taxon>
        <taxon>Polystomatidae</taxon>
        <taxon>Protopolystoma</taxon>
    </lineage>
</organism>
<name>A0A448XIB3_9PLAT</name>
<gene>
    <name evidence="2" type="ORF">PXEA_LOCUS30755</name>
</gene>
<reference evidence="2" key="1">
    <citation type="submission" date="2018-11" db="EMBL/GenBank/DDBJ databases">
        <authorList>
            <consortium name="Pathogen Informatics"/>
        </authorList>
    </citation>
    <scope>NUCLEOTIDE SEQUENCE</scope>
</reference>